<dbReference type="PANTHER" id="PTHR34406">
    <property type="entry name" value="PROTEIN YCEI"/>
    <property type="match status" value="1"/>
</dbReference>
<dbReference type="Proteomes" id="UP000000755">
    <property type="component" value="Chromosome"/>
</dbReference>
<evidence type="ECO:0000259" key="1">
    <source>
        <dbReference type="SMART" id="SM00867"/>
    </source>
</evidence>
<dbReference type="EMBL" id="CU207366">
    <property type="protein sequence ID" value="CAL65486.1"/>
    <property type="molecule type" value="Genomic_DNA"/>
</dbReference>
<dbReference type="SMART" id="SM00867">
    <property type="entry name" value="YceI"/>
    <property type="match status" value="1"/>
</dbReference>
<accession>A0LYP1</accession>
<dbReference type="PANTHER" id="PTHR34406:SF1">
    <property type="entry name" value="PROTEIN YCEI"/>
    <property type="match status" value="1"/>
</dbReference>
<dbReference type="SUPFAM" id="SSF101874">
    <property type="entry name" value="YceI-like"/>
    <property type="match status" value="1"/>
</dbReference>
<dbReference type="STRING" id="411154.GFO_0503"/>
<protein>
    <submittedName>
        <fullName evidence="2">Membrane or secreted YceI-like family protein</fullName>
    </submittedName>
</protein>
<dbReference type="AlphaFoldDB" id="A0LYP1"/>
<dbReference type="InterPro" id="IPR036761">
    <property type="entry name" value="TTHA0802/YceI-like_sf"/>
</dbReference>
<proteinExistence type="predicted"/>
<feature type="domain" description="Lipid/polyisoprenoid-binding YceI-like" evidence="1">
    <location>
        <begin position="60"/>
        <end position="235"/>
    </location>
</feature>
<dbReference type="HOGENOM" id="CLU_071003_2_2_10"/>
<name>A0LYP1_CHRFK</name>
<evidence type="ECO:0000313" key="3">
    <source>
        <dbReference type="Proteomes" id="UP000000755"/>
    </source>
</evidence>
<dbReference type="InterPro" id="IPR007372">
    <property type="entry name" value="Lipid/polyisoprenoid-bd_YceI"/>
</dbReference>
<organism evidence="2 3">
    <name type="scientific">Christiangramia forsetii (strain DSM 17595 / CGMCC 1.15422 / KT0803)</name>
    <name type="common">Gramella forsetii</name>
    <dbReference type="NCBI Taxonomy" id="411154"/>
    <lineage>
        <taxon>Bacteria</taxon>
        <taxon>Pseudomonadati</taxon>
        <taxon>Bacteroidota</taxon>
        <taxon>Flavobacteriia</taxon>
        <taxon>Flavobacteriales</taxon>
        <taxon>Flavobacteriaceae</taxon>
        <taxon>Christiangramia</taxon>
    </lineage>
</organism>
<reference evidence="2 3" key="1">
    <citation type="journal article" date="2006" name="Environ. Microbiol.">
        <title>Whole genome analysis of the marine Bacteroidetes'Gramella forsetii' reveals adaptations to degradation of polymeric organic matter.</title>
        <authorList>
            <person name="Bauer M."/>
            <person name="Kube M."/>
            <person name="Teeling H."/>
            <person name="Richter M."/>
            <person name="Lombardot T."/>
            <person name="Allers E."/>
            <person name="Wuerdemann C.A."/>
            <person name="Quast C."/>
            <person name="Kuhl H."/>
            <person name="Knaust F."/>
            <person name="Woebken D."/>
            <person name="Bischof K."/>
            <person name="Mussmann M."/>
            <person name="Choudhuri J.V."/>
            <person name="Meyer F."/>
            <person name="Reinhardt R."/>
            <person name="Amann R.I."/>
            <person name="Gloeckner F.O."/>
        </authorList>
    </citation>
    <scope>NUCLEOTIDE SEQUENCE [LARGE SCALE GENOMIC DNA]</scope>
    <source>
        <strain evidence="2 3">KT0803</strain>
    </source>
</reference>
<dbReference type="Gene3D" id="2.40.128.110">
    <property type="entry name" value="Lipid/polyisoprenoid-binding, YceI-like"/>
    <property type="match status" value="1"/>
</dbReference>
<dbReference type="Pfam" id="PF04264">
    <property type="entry name" value="YceI"/>
    <property type="match status" value="1"/>
</dbReference>
<dbReference type="eggNOG" id="COG2353">
    <property type="taxonomic scope" value="Bacteria"/>
</dbReference>
<evidence type="ECO:0000313" key="2">
    <source>
        <dbReference type="EMBL" id="CAL65486.1"/>
    </source>
</evidence>
<dbReference type="KEGG" id="gfo:GFO_0503"/>
<sequence length="237" mass="26048">MYFLLLLRRTLKIIIMKRFFLNAFVIAGLGLAVTGCKNDNKEANTTDAKEAATAEAEAMKFTVDTASSVIEWKGEKPTGTHTGTIKVANGSFMANDSVVESGTFVINMKSIEVTDLEGEEKSNLEAHLKGTVEGKEGDFFNVTEFPEATFEVTGITEEEGQSMLQGNLTMKEETKNIAFPVSISRDGESIEITSEEFSIDRTKWNVNYGSKSVFDGLGDKFINDEITLKINLKAKKA</sequence>
<gene>
    <name evidence="2" type="ordered locus">GFO_0503</name>
</gene>